<keyword evidence="2" id="KW-1185">Reference proteome</keyword>
<reference evidence="2" key="1">
    <citation type="journal article" date="2019" name="Int. J. Syst. Evol. Microbiol.">
        <title>The Global Catalogue of Microorganisms (GCM) 10K type strain sequencing project: providing services to taxonomists for standard genome sequencing and annotation.</title>
        <authorList>
            <consortium name="The Broad Institute Genomics Platform"/>
            <consortium name="The Broad Institute Genome Sequencing Center for Infectious Disease"/>
            <person name="Wu L."/>
            <person name="Ma J."/>
        </authorList>
    </citation>
    <scope>NUCLEOTIDE SEQUENCE [LARGE SCALE GENOMIC DNA]</scope>
    <source>
        <strain evidence="2">JCM 14549</strain>
    </source>
</reference>
<name>A0ABP5H0S1_9ACTN</name>
<comment type="caution">
    <text evidence="1">The sequence shown here is derived from an EMBL/GenBank/DDBJ whole genome shotgun (WGS) entry which is preliminary data.</text>
</comment>
<evidence type="ECO:0000313" key="2">
    <source>
        <dbReference type="Proteomes" id="UP001403094"/>
    </source>
</evidence>
<dbReference type="Proteomes" id="UP001403094">
    <property type="component" value="Unassembled WGS sequence"/>
</dbReference>
<dbReference type="EMBL" id="BAAANQ010000008">
    <property type="protein sequence ID" value="GAA2058599.1"/>
    <property type="molecule type" value="Genomic_DNA"/>
</dbReference>
<protein>
    <submittedName>
        <fullName evidence="1">Uncharacterized protein</fullName>
    </submittedName>
</protein>
<organism evidence="1 2">
    <name type="scientific">Streptomyces cheonanensis</name>
    <dbReference type="NCBI Taxonomy" id="312720"/>
    <lineage>
        <taxon>Bacteria</taxon>
        <taxon>Bacillati</taxon>
        <taxon>Actinomycetota</taxon>
        <taxon>Actinomycetes</taxon>
        <taxon>Kitasatosporales</taxon>
        <taxon>Streptomycetaceae</taxon>
        <taxon>Streptomyces</taxon>
    </lineage>
</organism>
<sequence length="87" mass="9127">MPPGPGPGQGGVVVSESQSLICSGSVPRRAVMIIRSLAMVYAWVSWSGNGGVNRDSWCRRRSNPHTPAWEATAASSLYANSAARASP</sequence>
<accession>A0ABP5H0S1</accession>
<gene>
    <name evidence="1" type="ORF">GCM10009757_38700</name>
</gene>
<proteinExistence type="predicted"/>
<evidence type="ECO:0000313" key="1">
    <source>
        <dbReference type="EMBL" id="GAA2058599.1"/>
    </source>
</evidence>